<accession>F9ZC71</accession>
<dbReference type="EMBL" id="CP002544">
    <property type="protein sequence ID" value="ADY32317.1"/>
    <property type="molecule type" value="Genomic_DNA"/>
</dbReference>
<gene>
    <name evidence="2" type="ordered locus">Odosp_1271</name>
</gene>
<sequence length="46" mass="5153">MENEQHPDTFQPTENRYSGLGGEEFQPEKPDLTGKCLPLLSDKFAG</sequence>
<dbReference type="KEGG" id="osp:Odosp_1271"/>
<organism evidence="2 3">
    <name type="scientific">Odoribacter splanchnicus (strain ATCC 29572 / DSM 20712 / CIP 104287 / JCM 15291 / NCTC 10825 / 1651/6)</name>
    <name type="common">Bacteroides splanchnicus</name>
    <dbReference type="NCBI Taxonomy" id="709991"/>
    <lineage>
        <taxon>Bacteria</taxon>
        <taxon>Pseudomonadati</taxon>
        <taxon>Bacteroidota</taxon>
        <taxon>Bacteroidia</taxon>
        <taxon>Bacteroidales</taxon>
        <taxon>Odoribacteraceae</taxon>
        <taxon>Odoribacter</taxon>
    </lineage>
</organism>
<dbReference type="AlphaFoldDB" id="F9ZC71"/>
<evidence type="ECO:0000256" key="1">
    <source>
        <dbReference type="SAM" id="MobiDB-lite"/>
    </source>
</evidence>
<evidence type="ECO:0000313" key="3">
    <source>
        <dbReference type="Proteomes" id="UP000006657"/>
    </source>
</evidence>
<reference evidence="2 3" key="1">
    <citation type="journal article" date="2011" name="Stand. Genomic Sci.">
        <title>Complete genome sequence of Odoribacter splanchnicus type strain (1651/6).</title>
        <authorList>
            <consortium name="US DOE Joint Genome Institute (JGI-PGF)"/>
            <person name="Goker M."/>
            <person name="Gronow S."/>
            <person name="Zeytun A."/>
            <person name="Nolan M."/>
            <person name="Lucas S."/>
            <person name="Lapidus A."/>
            <person name="Hammon N."/>
            <person name="Deshpande S."/>
            <person name="Cheng J.F."/>
            <person name="Pitluck S."/>
            <person name="Liolios K."/>
            <person name="Pagani I."/>
            <person name="Ivanova N."/>
            <person name="Mavromatis K."/>
            <person name="Ovchinikova G."/>
            <person name="Pati A."/>
            <person name="Tapia R."/>
            <person name="Han C."/>
            <person name="Goodwin L."/>
            <person name="Chen A."/>
            <person name="Palaniappan K."/>
            <person name="Land M."/>
            <person name="Hauser L."/>
            <person name="Jeffries C.D."/>
            <person name="Brambilla E.M."/>
            <person name="Rohde M."/>
            <person name="Detter J.C."/>
            <person name="Woyke T."/>
            <person name="Bristow J."/>
            <person name="Markowitz V."/>
            <person name="Hugenholtz P."/>
            <person name="Eisen J.A."/>
            <person name="Kyrpides N.C."/>
            <person name="Klenk H.P."/>
        </authorList>
    </citation>
    <scope>NUCLEOTIDE SEQUENCE [LARGE SCALE GENOMIC DNA]</scope>
    <source>
        <strain evidence="3">ATCC 29572 / DSM 20712 / JCM 15291 / NCTC 10825 / 1651/6</strain>
    </source>
</reference>
<dbReference type="RefSeq" id="WP_013611535.1">
    <property type="nucleotide sequence ID" value="NC_015160.1"/>
</dbReference>
<dbReference type="Proteomes" id="UP000006657">
    <property type="component" value="Chromosome"/>
</dbReference>
<evidence type="ECO:0000313" key="2">
    <source>
        <dbReference type="EMBL" id="ADY32317.1"/>
    </source>
</evidence>
<proteinExistence type="predicted"/>
<dbReference type="PaxDb" id="709991-Odosp_1271"/>
<protein>
    <submittedName>
        <fullName evidence="2">Uncharacterized protein</fullName>
    </submittedName>
</protein>
<dbReference type="HOGENOM" id="CLU_3186525_0_0_10"/>
<dbReference type="GeneID" id="61276906"/>
<name>F9ZC71_ODOSD</name>
<dbReference type="STRING" id="709991.Odosp_1271"/>
<keyword evidence="3" id="KW-1185">Reference proteome</keyword>
<feature type="region of interest" description="Disordered" evidence="1">
    <location>
        <begin position="1"/>
        <end position="46"/>
    </location>
</feature>